<dbReference type="InterPro" id="IPR001314">
    <property type="entry name" value="Peptidase_S1A"/>
</dbReference>
<evidence type="ECO:0000256" key="1">
    <source>
        <dbReference type="ARBA" id="ARBA00004613"/>
    </source>
</evidence>
<evidence type="ECO:0000256" key="3">
    <source>
        <dbReference type="ARBA" id="ARBA00023157"/>
    </source>
</evidence>
<feature type="signal peptide" evidence="6">
    <location>
        <begin position="1"/>
        <end position="19"/>
    </location>
</feature>
<evidence type="ECO:0000256" key="6">
    <source>
        <dbReference type="SAM" id="SignalP"/>
    </source>
</evidence>
<dbReference type="OrthoDB" id="6261922at2759"/>
<evidence type="ECO:0000259" key="7">
    <source>
        <dbReference type="PROSITE" id="PS50240"/>
    </source>
</evidence>
<dbReference type="GO" id="GO:0004252">
    <property type="term" value="F:serine-type endopeptidase activity"/>
    <property type="evidence" value="ECO:0007669"/>
    <property type="project" value="InterPro"/>
</dbReference>
<dbReference type="PANTHER" id="PTHR24258">
    <property type="entry name" value="SERINE PROTEASE-RELATED"/>
    <property type="match status" value="1"/>
</dbReference>
<dbReference type="PROSITE" id="PS00134">
    <property type="entry name" value="TRYPSIN_HIS"/>
    <property type="match status" value="2"/>
</dbReference>
<dbReference type="InterPro" id="IPR041515">
    <property type="entry name" value="PPAF-2-like_Clip"/>
</dbReference>
<comment type="subcellular location">
    <subcellularLocation>
        <location evidence="1">Secreted</location>
    </subcellularLocation>
</comment>
<dbReference type="AlphaFoldDB" id="A0A0L0CBJ8"/>
<feature type="domain" description="Peptidase S1" evidence="7">
    <location>
        <begin position="144"/>
        <end position="378"/>
    </location>
</feature>
<feature type="domain" description="Peptidase S1" evidence="7">
    <location>
        <begin position="511"/>
        <end position="763"/>
    </location>
</feature>
<evidence type="ECO:0000256" key="4">
    <source>
        <dbReference type="ARBA" id="ARBA00068096"/>
    </source>
</evidence>
<evidence type="ECO:0000256" key="2">
    <source>
        <dbReference type="ARBA" id="ARBA00022525"/>
    </source>
</evidence>
<dbReference type="OMA" id="KERHEGC"/>
<dbReference type="Gene3D" id="2.40.10.10">
    <property type="entry name" value="Trypsin-like serine proteases"/>
    <property type="match status" value="4"/>
</dbReference>
<dbReference type="PANTHER" id="PTHR24258:SF129">
    <property type="entry name" value="LP15124P-RELATED"/>
    <property type="match status" value="1"/>
</dbReference>
<gene>
    <name evidence="8" type="ORF">FF38_10443</name>
</gene>
<keyword evidence="9" id="KW-1185">Reference proteome</keyword>
<dbReference type="Pfam" id="PF00089">
    <property type="entry name" value="Trypsin"/>
    <property type="match status" value="2"/>
</dbReference>
<organism evidence="8 9">
    <name type="scientific">Lucilia cuprina</name>
    <name type="common">Green bottle fly</name>
    <name type="synonym">Australian sheep blowfly</name>
    <dbReference type="NCBI Taxonomy" id="7375"/>
    <lineage>
        <taxon>Eukaryota</taxon>
        <taxon>Metazoa</taxon>
        <taxon>Ecdysozoa</taxon>
        <taxon>Arthropoda</taxon>
        <taxon>Hexapoda</taxon>
        <taxon>Insecta</taxon>
        <taxon>Pterygota</taxon>
        <taxon>Neoptera</taxon>
        <taxon>Endopterygota</taxon>
        <taxon>Diptera</taxon>
        <taxon>Brachycera</taxon>
        <taxon>Muscomorpha</taxon>
        <taxon>Oestroidea</taxon>
        <taxon>Calliphoridae</taxon>
        <taxon>Luciliinae</taxon>
        <taxon>Lucilia</taxon>
    </lineage>
</organism>
<dbReference type="SMART" id="SM00020">
    <property type="entry name" value="Tryp_SPc"/>
    <property type="match status" value="2"/>
</dbReference>
<dbReference type="CDD" id="cd00190">
    <property type="entry name" value="Tryp_SPc"/>
    <property type="match status" value="2"/>
</dbReference>
<keyword evidence="2" id="KW-0964">Secreted</keyword>
<dbReference type="SUPFAM" id="SSF50494">
    <property type="entry name" value="Trypsin-like serine proteases"/>
    <property type="match status" value="2"/>
</dbReference>
<dbReference type="PROSITE" id="PS50240">
    <property type="entry name" value="TRYPSIN_DOM"/>
    <property type="match status" value="2"/>
</dbReference>
<dbReference type="InterPro" id="IPR043504">
    <property type="entry name" value="Peptidase_S1_PA_chymotrypsin"/>
</dbReference>
<dbReference type="GO" id="GO:0005576">
    <property type="term" value="C:extracellular region"/>
    <property type="evidence" value="ECO:0007669"/>
    <property type="project" value="UniProtKB-SubCell"/>
</dbReference>
<dbReference type="Pfam" id="PF18322">
    <property type="entry name" value="CLIP_1"/>
    <property type="match status" value="2"/>
</dbReference>
<dbReference type="GO" id="GO:0006508">
    <property type="term" value="P:proteolysis"/>
    <property type="evidence" value="ECO:0007669"/>
    <property type="project" value="InterPro"/>
</dbReference>
<evidence type="ECO:0000313" key="8">
    <source>
        <dbReference type="EMBL" id="KNC29607.1"/>
    </source>
</evidence>
<sequence>MTAKVSLIVFSLLIAHSFAQLSLDDLIGQVFNNNTPLVESTTQVFRPTPTKTTVLGPPRSGESGGYRACGVDKECVPRHLCVDGSISTTGENFIDIRINDDVCSYSEICCDIPNKRSEPVIPPFPKERHEGCGWRNNDGVGFKITGDTDNESQFGEFPWMVAILRTEDAGGEIIHLYDCGGSLIAPNVVLTASHCVINRKAQQLVVRGGEWDTQNTNEILNHVDKPVREIIIHENYNKGALYNDVALLILEDGFVWQENIRPICLPEPNANFDHSRCFATGWGKDKFGREGKYQVILKKIDLPVVPQDTCQKYLRDTRLGLYFNLHESFICAGGEKDKDTCKGDGGSPLVCPIPGVKDRYYQAGIVAWGVGCAEENVPVDAGQWWQTLFIAHTCAQVSLDDLIGIVFYNNTPTRLETTTQKIQTAPTKATGVYKSCGPDKECVPRHLCVDGAISTTGENLFDIRSYGEVCSYSELCCDIPNKRDTSVVPPFPKERHEGCGWRNTDGIGFTITGDTDNEAQFGEFPWMVAILRTEDAGDVIIHLYDCGGSLIAPNVVMTAAHCVYNRKAQQLVVRGGEWDTQNENEILIHVDKRVKEIIVHENYNKGALYNDVALLILEDDFVWQENIRPICLPEPNTNFDGSRCYATGWGKDKFGRDSVYQAILKKIELPVVSHATCQKFLRDTRLGFYFNLHESFICAGGEKGKDTCKGDGGSPLVCPMPGVKDRYYQAGIVAWGIGCAEKNVPGVYANVAYLRPWILEKLAARGIPFSSFTP</sequence>
<dbReference type="Proteomes" id="UP000037069">
    <property type="component" value="Unassembled WGS sequence"/>
</dbReference>
<name>A0A0L0CBJ8_LUCCU</name>
<reference evidence="8 9" key="1">
    <citation type="journal article" date="2015" name="Nat. Commun.">
        <title>Lucilia cuprina genome unlocks parasitic fly biology to underpin future interventions.</title>
        <authorList>
            <person name="Anstead C.A."/>
            <person name="Korhonen P.K."/>
            <person name="Young N.D."/>
            <person name="Hall R.S."/>
            <person name="Jex A.R."/>
            <person name="Murali S.C."/>
            <person name="Hughes D.S."/>
            <person name="Lee S.F."/>
            <person name="Perry T."/>
            <person name="Stroehlein A.J."/>
            <person name="Ansell B.R."/>
            <person name="Breugelmans B."/>
            <person name="Hofmann A."/>
            <person name="Qu J."/>
            <person name="Dugan S."/>
            <person name="Lee S.L."/>
            <person name="Chao H."/>
            <person name="Dinh H."/>
            <person name="Han Y."/>
            <person name="Doddapaneni H.V."/>
            <person name="Worley K.C."/>
            <person name="Muzny D.M."/>
            <person name="Ioannidis P."/>
            <person name="Waterhouse R.M."/>
            <person name="Zdobnov E.M."/>
            <person name="James P.J."/>
            <person name="Bagnall N.H."/>
            <person name="Kotze A.C."/>
            <person name="Gibbs R.A."/>
            <person name="Richards S."/>
            <person name="Batterham P."/>
            <person name="Gasser R.B."/>
        </authorList>
    </citation>
    <scope>NUCLEOTIDE SEQUENCE [LARGE SCALE GENOMIC DNA]</scope>
    <source>
        <strain evidence="8 9">LS</strain>
        <tissue evidence="8">Full body</tissue>
    </source>
</reference>
<feature type="chain" id="PRO_5005535834" description="Phenoloxidase-activating factor 2" evidence="6">
    <location>
        <begin position="20"/>
        <end position="774"/>
    </location>
</feature>
<dbReference type="EMBL" id="JRES01000648">
    <property type="protein sequence ID" value="KNC29607.1"/>
    <property type="molecule type" value="Genomic_DNA"/>
</dbReference>
<dbReference type="PRINTS" id="PR00722">
    <property type="entry name" value="CHYMOTRYPSIN"/>
</dbReference>
<keyword evidence="6" id="KW-0732">Signal</keyword>
<accession>A0A0L0CBJ8</accession>
<dbReference type="InterPro" id="IPR009003">
    <property type="entry name" value="Peptidase_S1_PA"/>
</dbReference>
<dbReference type="InterPro" id="IPR018114">
    <property type="entry name" value="TRYPSIN_HIS"/>
</dbReference>
<comment type="caution">
    <text evidence="8">The sequence shown here is derived from an EMBL/GenBank/DDBJ whole genome shotgun (WGS) entry which is preliminary data.</text>
</comment>
<evidence type="ECO:0000256" key="5">
    <source>
        <dbReference type="ARBA" id="ARBA00076468"/>
    </source>
</evidence>
<protein>
    <recommendedName>
        <fullName evidence="4">Phenoloxidase-activating factor 2</fullName>
    </recommendedName>
    <alternativeName>
        <fullName evidence="5">Prophenoloxidase-activating factor II</fullName>
    </alternativeName>
</protein>
<dbReference type="InterPro" id="IPR001254">
    <property type="entry name" value="Trypsin_dom"/>
</dbReference>
<dbReference type="FunFam" id="2.40.10.10:FF:000038">
    <property type="entry name" value="Serine protease"/>
    <property type="match status" value="2"/>
</dbReference>
<dbReference type="STRING" id="7375.A0A0L0CBJ8"/>
<proteinExistence type="predicted"/>
<feature type="non-terminal residue" evidence="8">
    <location>
        <position position="774"/>
    </location>
</feature>
<evidence type="ECO:0000313" key="9">
    <source>
        <dbReference type="Proteomes" id="UP000037069"/>
    </source>
</evidence>
<keyword evidence="3" id="KW-1015">Disulfide bond</keyword>